<dbReference type="SUPFAM" id="SSF53335">
    <property type="entry name" value="S-adenosyl-L-methionine-dependent methyltransferases"/>
    <property type="match status" value="1"/>
</dbReference>
<keyword evidence="3 7" id="KW-0489">Methyltransferase</keyword>
<evidence type="ECO:0000256" key="1">
    <source>
        <dbReference type="ARBA" id="ARBA00006594"/>
    </source>
</evidence>
<evidence type="ECO:0000256" key="3">
    <source>
        <dbReference type="ARBA" id="ARBA00022603"/>
    </source>
</evidence>
<comment type="caution">
    <text evidence="7">The sequence shown here is derived from an EMBL/GenBank/DDBJ whole genome shotgun (WGS) entry which is preliminary data.</text>
</comment>
<comment type="catalytic activity">
    <reaction evidence="6">
        <text>a 2'-deoxyadenosine in DNA + S-adenosyl-L-methionine = an N(6)-methyl-2'-deoxyadenosine in DNA + S-adenosyl-L-homocysteine + H(+)</text>
        <dbReference type="Rhea" id="RHEA:15197"/>
        <dbReference type="Rhea" id="RHEA-COMP:12418"/>
        <dbReference type="Rhea" id="RHEA-COMP:12419"/>
        <dbReference type="ChEBI" id="CHEBI:15378"/>
        <dbReference type="ChEBI" id="CHEBI:57856"/>
        <dbReference type="ChEBI" id="CHEBI:59789"/>
        <dbReference type="ChEBI" id="CHEBI:90615"/>
        <dbReference type="ChEBI" id="CHEBI:90616"/>
        <dbReference type="EC" id="2.1.1.72"/>
    </reaction>
</comment>
<evidence type="ECO:0000256" key="2">
    <source>
        <dbReference type="ARBA" id="ARBA00011900"/>
    </source>
</evidence>
<dbReference type="PRINTS" id="PR00505">
    <property type="entry name" value="D12N6MTFRASE"/>
</dbReference>
<dbReference type="GO" id="GO:0032259">
    <property type="term" value="P:methylation"/>
    <property type="evidence" value="ECO:0007669"/>
    <property type="project" value="UniProtKB-KW"/>
</dbReference>
<dbReference type="GO" id="GO:0009007">
    <property type="term" value="F:site-specific DNA-methyltransferase (adenine-specific) activity"/>
    <property type="evidence" value="ECO:0007669"/>
    <property type="project" value="UniProtKB-EC"/>
</dbReference>
<dbReference type="GO" id="GO:0009307">
    <property type="term" value="P:DNA restriction-modification system"/>
    <property type="evidence" value="ECO:0007669"/>
    <property type="project" value="InterPro"/>
</dbReference>
<dbReference type="PANTHER" id="PTHR30481:SF4">
    <property type="entry name" value="SITE-SPECIFIC DNA-METHYLTRANSFERASE (ADENINE-SPECIFIC)"/>
    <property type="match status" value="1"/>
</dbReference>
<keyword evidence="4 7" id="KW-0808">Transferase</keyword>
<dbReference type="GO" id="GO:1904047">
    <property type="term" value="F:S-adenosyl-L-methionine binding"/>
    <property type="evidence" value="ECO:0007669"/>
    <property type="project" value="TreeGrafter"/>
</dbReference>
<comment type="similarity">
    <text evidence="1">Belongs to the N(4)/N(6)-methyltransferase family.</text>
</comment>
<accession>A0AAE4BLB1</accession>
<dbReference type="GO" id="GO:0006298">
    <property type="term" value="P:mismatch repair"/>
    <property type="evidence" value="ECO:0007669"/>
    <property type="project" value="TreeGrafter"/>
</dbReference>
<dbReference type="GO" id="GO:0043565">
    <property type="term" value="F:sequence-specific DNA binding"/>
    <property type="evidence" value="ECO:0007669"/>
    <property type="project" value="TreeGrafter"/>
</dbReference>
<evidence type="ECO:0000256" key="5">
    <source>
        <dbReference type="ARBA" id="ARBA00022691"/>
    </source>
</evidence>
<dbReference type="Gene3D" id="1.10.1020.10">
    <property type="entry name" value="Adenine-specific Methyltransferase, Domain 2"/>
    <property type="match status" value="1"/>
</dbReference>
<reference evidence="7" key="1">
    <citation type="submission" date="2023-07" db="EMBL/GenBank/DDBJ databases">
        <title>Sorghum-associated microbial communities from plants grown in Nebraska, USA.</title>
        <authorList>
            <person name="Schachtman D."/>
        </authorList>
    </citation>
    <scope>NUCLEOTIDE SEQUENCE</scope>
    <source>
        <strain evidence="7">BE330</strain>
    </source>
</reference>
<protein>
    <recommendedName>
        <fullName evidence="2">site-specific DNA-methyltransferase (adenine-specific)</fullName>
        <ecNumber evidence="2">2.1.1.72</ecNumber>
    </recommendedName>
</protein>
<dbReference type="Gene3D" id="3.40.50.150">
    <property type="entry name" value="Vaccinia Virus protein VP39"/>
    <property type="match status" value="1"/>
</dbReference>
<organism evidence="7 8">
    <name type="scientific">Deinococcus soli</name>
    <name type="common">ex Cha et al. 2016</name>
    <dbReference type="NCBI Taxonomy" id="1309411"/>
    <lineage>
        <taxon>Bacteria</taxon>
        <taxon>Thermotogati</taxon>
        <taxon>Deinococcota</taxon>
        <taxon>Deinococci</taxon>
        <taxon>Deinococcales</taxon>
        <taxon>Deinococcaceae</taxon>
        <taxon>Deinococcus</taxon>
    </lineage>
</organism>
<dbReference type="PANTHER" id="PTHR30481">
    <property type="entry name" value="DNA ADENINE METHYLASE"/>
    <property type="match status" value="1"/>
</dbReference>
<evidence type="ECO:0000313" key="8">
    <source>
        <dbReference type="Proteomes" id="UP001185331"/>
    </source>
</evidence>
<dbReference type="InterPro" id="IPR023095">
    <property type="entry name" value="Ade_MeTrfase_dom_2"/>
</dbReference>
<dbReference type="EMBL" id="JAVDQK010000005">
    <property type="protein sequence ID" value="MDR6218763.1"/>
    <property type="molecule type" value="Genomic_DNA"/>
</dbReference>
<keyword evidence="5" id="KW-0949">S-adenosyl-L-methionine</keyword>
<dbReference type="PIRSF" id="PIRSF000398">
    <property type="entry name" value="M_m6A_EcoRV"/>
    <property type="match status" value="1"/>
</dbReference>
<dbReference type="AlphaFoldDB" id="A0AAE4BLB1"/>
<evidence type="ECO:0000256" key="6">
    <source>
        <dbReference type="ARBA" id="ARBA00047942"/>
    </source>
</evidence>
<dbReference type="Pfam" id="PF02086">
    <property type="entry name" value="MethyltransfD12"/>
    <property type="match status" value="1"/>
</dbReference>
<dbReference type="Proteomes" id="UP001185331">
    <property type="component" value="Unassembled WGS sequence"/>
</dbReference>
<evidence type="ECO:0000313" key="7">
    <source>
        <dbReference type="EMBL" id="MDR6218763.1"/>
    </source>
</evidence>
<proteinExistence type="inferred from homology"/>
<dbReference type="EC" id="2.1.1.72" evidence="2"/>
<gene>
    <name evidence="7" type="ORF">J2Y00_002360</name>
</gene>
<dbReference type="InterPro" id="IPR029063">
    <property type="entry name" value="SAM-dependent_MTases_sf"/>
</dbReference>
<evidence type="ECO:0000256" key="4">
    <source>
        <dbReference type="ARBA" id="ARBA00022679"/>
    </source>
</evidence>
<dbReference type="InterPro" id="IPR012263">
    <property type="entry name" value="M_m6A_EcoRV"/>
</dbReference>
<name>A0AAE4BLB1_9DEIO</name>
<sequence length="261" mass="29398">MRAHIIPLFPDHDTYCEPFGGGGWVLLGKKPAATEIYNDLDADLVAFFRVVQRDPQALIDSFQWTLVSREEFTRLAALDPATLSDVDRAHRLYYLLMAGWGGELKYPRFQTAVQDAGHGNRLIGALRTLDQRLRPVHARLRTVTIEHGSWERVIDLYDSPGTFFYIDPPYPDNGVNYAHNMPDLADHRRLAARLARAQGQWMISSYDRPELRALYGGLHVESIQSASGMATGDKTGRVTNREMVVCNFIPPCRAAQPSLFA</sequence>
<dbReference type="InterPro" id="IPR012327">
    <property type="entry name" value="MeTrfase_D12"/>
</dbReference>